<dbReference type="Gene3D" id="2.60.120.620">
    <property type="entry name" value="q2cbj1_9rhob like domain"/>
    <property type="match status" value="1"/>
</dbReference>
<sequence>MPKPSWLQDLERDGFVVVPQVVLKDVCDDFVESGWAWLESFPHGFQRDARSTWNENCLPFGQKGGLYNRCSVNHEAFVWKIRTYPGIIKVFEQIWDTEDLVVSLDGVNITLPISKESGRTDIEPTEPWPDIDQDPRKADRFELYQGIANFSPCGPQDGGLCVLKGSHLLHTRNFEQIGGFREKQDLGVGKNGYDFTNEDADWYKSQGCEEIKVCANAGDLIVWDSRTIHWNASPAGDQTRFVSYVCYAPRSFLSEAGLARKFEIFQSRKGTTHWPHENVVPADRPNYFNAIPRRPDGSVDPANRTRPFQEPEETALVMRLVGARGLV</sequence>
<dbReference type="PANTHER" id="PTHR31630">
    <property type="entry name" value="PHYTANOYL-COA DIOXYGENASE-RELATED-RELATED"/>
    <property type="match status" value="1"/>
</dbReference>
<dbReference type="RefSeq" id="XP_040713009.1">
    <property type="nucleotide sequence ID" value="XM_040857323.1"/>
</dbReference>
<name>A0A1Y2DND6_9PEZI</name>
<evidence type="ECO:0000313" key="2">
    <source>
        <dbReference type="Proteomes" id="UP000193689"/>
    </source>
</evidence>
<organism evidence="1 2">
    <name type="scientific">Pseudomassariella vexata</name>
    <dbReference type="NCBI Taxonomy" id="1141098"/>
    <lineage>
        <taxon>Eukaryota</taxon>
        <taxon>Fungi</taxon>
        <taxon>Dikarya</taxon>
        <taxon>Ascomycota</taxon>
        <taxon>Pezizomycotina</taxon>
        <taxon>Sordariomycetes</taxon>
        <taxon>Xylariomycetidae</taxon>
        <taxon>Amphisphaeriales</taxon>
        <taxon>Pseudomassariaceae</taxon>
        <taxon>Pseudomassariella</taxon>
    </lineage>
</organism>
<dbReference type="InParanoid" id="A0A1Y2DND6"/>
<dbReference type="PANTHER" id="PTHR31630:SF6">
    <property type="entry name" value="PHYTANOYL-COA DIOXYGENASE-RELATED"/>
    <property type="match status" value="1"/>
</dbReference>
<dbReference type="EMBL" id="MCFJ01000011">
    <property type="protein sequence ID" value="ORY60782.1"/>
    <property type="molecule type" value="Genomic_DNA"/>
</dbReference>
<evidence type="ECO:0000313" key="1">
    <source>
        <dbReference type="EMBL" id="ORY60782.1"/>
    </source>
</evidence>
<keyword evidence="2" id="KW-1185">Reference proteome</keyword>
<dbReference type="GeneID" id="63773535"/>
<evidence type="ECO:0008006" key="3">
    <source>
        <dbReference type="Google" id="ProtNLM"/>
    </source>
</evidence>
<dbReference type="AlphaFoldDB" id="A0A1Y2DND6"/>
<dbReference type="OrthoDB" id="445007at2759"/>
<gene>
    <name evidence="1" type="ORF">BCR38DRAFT_374424</name>
</gene>
<dbReference type="Pfam" id="PF05721">
    <property type="entry name" value="PhyH"/>
    <property type="match status" value="1"/>
</dbReference>
<comment type="caution">
    <text evidence="1">The sequence shown here is derived from an EMBL/GenBank/DDBJ whole genome shotgun (WGS) entry which is preliminary data.</text>
</comment>
<proteinExistence type="predicted"/>
<accession>A0A1Y2DND6</accession>
<reference evidence="1 2" key="1">
    <citation type="submission" date="2016-07" db="EMBL/GenBank/DDBJ databases">
        <title>Pervasive Adenine N6-methylation of Active Genes in Fungi.</title>
        <authorList>
            <consortium name="DOE Joint Genome Institute"/>
            <person name="Mondo S.J."/>
            <person name="Dannebaum R.O."/>
            <person name="Kuo R.C."/>
            <person name="Labutti K."/>
            <person name="Haridas S."/>
            <person name="Kuo A."/>
            <person name="Salamov A."/>
            <person name="Ahrendt S.R."/>
            <person name="Lipzen A."/>
            <person name="Sullivan W."/>
            <person name="Andreopoulos W.B."/>
            <person name="Clum A."/>
            <person name="Lindquist E."/>
            <person name="Daum C."/>
            <person name="Ramamoorthy G.K."/>
            <person name="Gryganskyi A."/>
            <person name="Culley D."/>
            <person name="Magnuson J.K."/>
            <person name="James T.Y."/>
            <person name="O'Malley M.A."/>
            <person name="Stajich J.E."/>
            <person name="Spatafora J.W."/>
            <person name="Visel A."/>
            <person name="Grigoriev I.V."/>
        </authorList>
    </citation>
    <scope>NUCLEOTIDE SEQUENCE [LARGE SCALE GENOMIC DNA]</scope>
    <source>
        <strain evidence="1 2">CBS 129021</strain>
    </source>
</reference>
<protein>
    <recommendedName>
        <fullName evidence="3">Phytanoyl-CoA dioxygenase</fullName>
    </recommendedName>
</protein>
<dbReference type="InterPro" id="IPR008775">
    <property type="entry name" value="Phytyl_CoA_dOase-like"/>
</dbReference>
<dbReference type="Proteomes" id="UP000193689">
    <property type="component" value="Unassembled WGS sequence"/>
</dbReference>
<dbReference type="SUPFAM" id="SSF51197">
    <property type="entry name" value="Clavaminate synthase-like"/>
    <property type="match status" value="1"/>
</dbReference>